<dbReference type="EMBL" id="CAJNRD030001114">
    <property type="protein sequence ID" value="CAG5074119.1"/>
    <property type="molecule type" value="Genomic_DNA"/>
</dbReference>
<keyword evidence="6" id="KW-0808">Transferase</keyword>
<dbReference type="Pfam" id="PF03931">
    <property type="entry name" value="Skp1_POZ"/>
    <property type="match status" value="1"/>
</dbReference>
<dbReference type="GO" id="GO:0006511">
    <property type="term" value="P:ubiquitin-dependent protein catabolic process"/>
    <property type="evidence" value="ECO:0007669"/>
    <property type="project" value="InterPro"/>
</dbReference>
<gene>
    <name evidence="6" type="ORF">HICCMSTLAB_LOCUS891</name>
</gene>
<dbReference type="AlphaFoldDB" id="A0A8J2H3C5"/>
<dbReference type="Pfam" id="PF01466">
    <property type="entry name" value="Skp1"/>
    <property type="match status" value="1"/>
</dbReference>
<evidence type="ECO:0000256" key="3">
    <source>
        <dbReference type="PIRNR" id="PIRNR028729"/>
    </source>
</evidence>
<evidence type="ECO:0000256" key="2">
    <source>
        <dbReference type="ARBA" id="ARBA00022786"/>
    </source>
</evidence>
<keyword evidence="2 3" id="KW-0833">Ubl conjugation pathway</keyword>
<dbReference type="InterPro" id="IPR011333">
    <property type="entry name" value="SKP1/BTB/POZ_sf"/>
</dbReference>
<name>A0A8J2H3C5_COTCN</name>
<dbReference type="FunFam" id="3.30.710.10:FF:000026">
    <property type="entry name" value="E3 ubiquitin ligase complex SCF subunit"/>
    <property type="match status" value="1"/>
</dbReference>
<accession>A0A8J2H3C5</accession>
<comment type="pathway">
    <text evidence="3">Protein modification; protein ubiquitination.</text>
</comment>
<keyword evidence="6" id="KW-0418">Kinase</keyword>
<feature type="domain" description="SKP1 component dimerisation" evidence="4">
    <location>
        <begin position="114"/>
        <end position="156"/>
    </location>
</feature>
<dbReference type="InterPro" id="IPR016073">
    <property type="entry name" value="Skp1_comp_POZ"/>
</dbReference>
<dbReference type="PIRSF" id="PIRSF028729">
    <property type="entry name" value="E3_ubiquit_lig_SCF_Skp"/>
    <property type="match status" value="1"/>
</dbReference>
<dbReference type="UniPathway" id="UPA00143"/>
<dbReference type="GO" id="GO:0016301">
    <property type="term" value="F:kinase activity"/>
    <property type="evidence" value="ECO:0007669"/>
    <property type="project" value="UniProtKB-KW"/>
</dbReference>
<evidence type="ECO:0000313" key="6">
    <source>
        <dbReference type="EMBL" id="CAG5074119.1"/>
    </source>
</evidence>
<protein>
    <submittedName>
        <fullName evidence="6">Similar to Skp1: S-phase kinase-associated protein 1 (Rattus norvegicus)</fullName>
    </submittedName>
</protein>
<dbReference type="PANTHER" id="PTHR11165">
    <property type="entry name" value="SKP1"/>
    <property type="match status" value="1"/>
</dbReference>
<reference evidence="6" key="1">
    <citation type="submission" date="2021-04" db="EMBL/GenBank/DDBJ databases">
        <authorList>
            <person name="Chebbi M.A.C M."/>
        </authorList>
    </citation>
    <scope>NUCLEOTIDE SEQUENCE</scope>
</reference>
<proteinExistence type="inferred from homology"/>
<dbReference type="GO" id="GO:0016567">
    <property type="term" value="P:protein ubiquitination"/>
    <property type="evidence" value="ECO:0007669"/>
    <property type="project" value="UniProtKB-UniPathway"/>
</dbReference>
<evidence type="ECO:0000259" key="4">
    <source>
        <dbReference type="Pfam" id="PF01466"/>
    </source>
</evidence>
<dbReference type="Gene3D" id="3.30.710.10">
    <property type="entry name" value="Potassium Channel Kv1.1, Chain A"/>
    <property type="match status" value="1"/>
</dbReference>
<dbReference type="CDD" id="cd18322">
    <property type="entry name" value="BTB_POZ_SKP1"/>
    <property type="match status" value="1"/>
</dbReference>
<dbReference type="InterPro" id="IPR001232">
    <property type="entry name" value="SKP1-like"/>
</dbReference>
<dbReference type="OrthoDB" id="2342932at2759"/>
<dbReference type="InterPro" id="IPR016897">
    <property type="entry name" value="SKP1"/>
</dbReference>
<keyword evidence="7" id="KW-1185">Reference proteome</keyword>
<comment type="similarity">
    <text evidence="1 3">Belongs to the SKP1 family.</text>
</comment>
<evidence type="ECO:0000259" key="5">
    <source>
        <dbReference type="Pfam" id="PF03931"/>
    </source>
</evidence>
<comment type="caution">
    <text evidence="6">The sequence shown here is derived from an EMBL/GenBank/DDBJ whole genome shotgun (WGS) entry which is preliminary data.</text>
</comment>
<sequence length="159" mass="18207">MAIIKLKSNDGVVFKVDVEILKCSTTIKTMLESLGEDETDEEVPIPLPIINSVILDKIIQWAIHYKNDLPFEENNEDAYSVKTDDMCAWNAEFFKMEQGMLLDLIEAANYLDIKPLMETICKTIAHKMKGKTTEQLRTQFGAVNDFTPEEEEKVRKFGK</sequence>
<dbReference type="SUPFAM" id="SSF81382">
    <property type="entry name" value="Skp1 dimerisation domain-like"/>
    <property type="match status" value="1"/>
</dbReference>
<feature type="domain" description="SKP1 component POZ" evidence="5">
    <location>
        <begin position="3"/>
        <end position="67"/>
    </location>
</feature>
<dbReference type="SMART" id="SM00512">
    <property type="entry name" value="Skp1"/>
    <property type="match status" value="1"/>
</dbReference>
<dbReference type="InterPro" id="IPR036296">
    <property type="entry name" value="SKP1-like_dim_sf"/>
</dbReference>
<evidence type="ECO:0000313" key="7">
    <source>
        <dbReference type="Proteomes" id="UP000786811"/>
    </source>
</evidence>
<dbReference type="SUPFAM" id="SSF54695">
    <property type="entry name" value="POZ domain"/>
    <property type="match status" value="1"/>
</dbReference>
<dbReference type="InterPro" id="IPR016072">
    <property type="entry name" value="Skp1_comp_dimer"/>
</dbReference>
<evidence type="ECO:0000256" key="1">
    <source>
        <dbReference type="ARBA" id="ARBA00009993"/>
    </source>
</evidence>
<dbReference type="Proteomes" id="UP000786811">
    <property type="component" value="Unassembled WGS sequence"/>
</dbReference>
<organism evidence="6 7">
    <name type="scientific">Cotesia congregata</name>
    <name type="common">Parasitoid wasp</name>
    <name type="synonym">Apanteles congregatus</name>
    <dbReference type="NCBI Taxonomy" id="51543"/>
    <lineage>
        <taxon>Eukaryota</taxon>
        <taxon>Metazoa</taxon>
        <taxon>Ecdysozoa</taxon>
        <taxon>Arthropoda</taxon>
        <taxon>Hexapoda</taxon>
        <taxon>Insecta</taxon>
        <taxon>Pterygota</taxon>
        <taxon>Neoptera</taxon>
        <taxon>Endopterygota</taxon>
        <taxon>Hymenoptera</taxon>
        <taxon>Apocrita</taxon>
        <taxon>Ichneumonoidea</taxon>
        <taxon>Braconidae</taxon>
        <taxon>Microgastrinae</taxon>
        <taxon>Cotesia</taxon>
    </lineage>
</organism>